<sequence length="70" mass="7944">MRRSPEFMVECFVPKQGGGLARFEARNCWMMIAAVVKTACFGKARKANDRYLASRFPKAFEAVESALMHK</sequence>
<dbReference type="EMBL" id="JBANDC010000001">
    <property type="protein sequence ID" value="MEM4985989.1"/>
    <property type="molecule type" value="Genomic_DNA"/>
</dbReference>
<keyword evidence="2" id="KW-1185">Reference proteome</keyword>
<reference evidence="1 2" key="1">
    <citation type="submission" date="2024-02" db="EMBL/GenBank/DDBJ databases">
        <title>Draft genome sequence of Collimonas sp. strain H4R21, an effective mineral-weathering bacterial strain isolated from the beech rhizosphere.</title>
        <authorList>
            <person name="Morin E."/>
            <person name="Uroz S."/>
            <person name="Leveau J.H.J."/>
            <person name="Kumar R."/>
            <person name="Rey M.W."/>
            <person name="Pham J."/>
        </authorList>
    </citation>
    <scope>NUCLEOTIDE SEQUENCE [LARGE SCALE GENOMIC DNA]</scope>
    <source>
        <strain evidence="1 2">H4R21</strain>
    </source>
</reference>
<dbReference type="Proteomes" id="UP001495910">
    <property type="component" value="Unassembled WGS sequence"/>
</dbReference>
<proteinExistence type="predicted"/>
<evidence type="ECO:0000313" key="2">
    <source>
        <dbReference type="Proteomes" id="UP001495910"/>
    </source>
</evidence>
<accession>A0ABU9PPQ7</accession>
<protein>
    <submittedName>
        <fullName evidence="1">Uncharacterized protein</fullName>
    </submittedName>
</protein>
<comment type="caution">
    <text evidence="1">The sequence shown here is derived from an EMBL/GenBank/DDBJ whole genome shotgun (WGS) entry which is preliminary data.</text>
</comment>
<name>A0ABU9PPQ7_9BURK</name>
<organism evidence="1 2">
    <name type="scientific">Collimonas rhizosphaerae</name>
    <dbReference type="NCBI Taxonomy" id="3126357"/>
    <lineage>
        <taxon>Bacteria</taxon>
        <taxon>Pseudomonadati</taxon>
        <taxon>Pseudomonadota</taxon>
        <taxon>Betaproteobacteria</taxon>
        <taxon>Burkholderiales</taxon>
        <taxon>Oxalobacteraceae</taxon>
        <taxon>Collimonas</taxon>
    </lineage>
</organism>
<gene>
    <name evidence="1" type="ORF">V8G57_01180</name>
</gene>
<evidence type="ECO:0000313" key="1">
    <source>
        <dbReference type="EMBL" id="MEM4985989.1"/>
    </source>
</evidence>
<dbReference type="RefSeq" id="WP_139219954.1">
    <property type="nucleotide sequence ID" value="NZ_JBANDC010000001.1"/>
</dbReference>